<feature type="region of interest" description="Disordered" evidence="5">
    <location>
        <begin position="150"/>
        <end position="170"/>
    </location>
</feature>
<name>A0A7N0T6C6_KALFE</name>
<evidence type="ECO:0000313" key="8">
    <source>
        <dbReference type="Proteomes" id="UP000594263"/>
    </source>
</evidence>
<dbReference type="Pfam" id="PF00010">
    <property type="entry name" value="HLH"/>
    <property type="match status" value="1"/>
</dbReference>
<evidence type="ECO:0000313" key="7">
    <source>
        <dbReference type="EnsemblPlants" id="Kaladp0024s0248.1.v1.1"/>
    </source>
</evidence>
<dbReference type="InterPro" id="IPR036638">
    <property type="entry name" value="HLH_DNA-bd_sf"/>
</dbReference>
<dbReference type="OMA" id="HARYWAG"/>
<dbReference type="PANTHER" id="PTHR46412">
    <property type="entry name" value="BES1-INTERACTING MYC-LIKE PROTEIN"/>
    <property type="match status" value="1"/>
</dbReference>
<dbReference type="EnsemblPlants" id="Kaladp0024s0248.1.v1.1">
    <property type="protein sequence ID" value="Kaladp0024s0248.1.v1.1"/>
    <property type="gene ID" value="Kaladp0024s0248.v1.1"/>
</dbReference>
<proteinExistence type="predicted"/>
<keyword evidence="2" id="KW-0805">Transcription regulation</keyword>
<evidence type="ECO:0000256" key="2">
    <source>
        <dbReference type="ARBA" id="ARBA00023015"/>
    </source>
</evidence>
<dbReference type="GO" id="GO:0005634">
    <property type="term" value="C:nucleus"/>
    <property type="evidence" value="ECO:0007669"/>
    <property type="project" value="UniProtKB-SubCell"/>
</dbReference>
<dbReference type="GO" id="GO:0046983">
    <property type="term" value="F:protein dimerization activity"/>
    <property type="evidence" value="ECO:0007669"/>
    <property type="project" value="InterPro"/>
</dbReference>
<evidence type="ECO:0000256" key="1">
    <source>
        <dbReference type="ARBA" id="ARBA00004123"/>
    </source>
</evidence>
<dbReference type="PANTHER" id="PTHR46412:SF6">
    <property type="entry name" value="TRANSCRIPTION FACTOR BIM2"/>
    <property type="match status" value="1"/>
</dbReference>
<dbReference type="InterPro" id="IPR011598">
    <property type="entry name" value="bHLH_dom"/>
</dbReference>
<dbReference type="SMART" id="SM00353">
    <property type="entry name" value="HLH"/>
    <property type="match status" value="1"/>
</dbReference>
<feature type="compositionally biased region" description="Polar residues" evidence="5">
    <location>
        <begin position="150"/>
        <end position="160"/>
    </location>
</feature>
<dbReference type="Gene3D" id="4.10.280.10">
    <property type="entry name" value="Helix-loop-helix DNA-binding domain"/>
    <property type="match status" value="1"/>
</dbReference>
<feature type="region of interest" description="Disordered" evidence="5">
    <location>
        <begin position="87"/>
        <end position="122"/>
    </location>
</feature>
<feature type="region of interest" description="Disordered" evidence="5">
    <location>
        <begin position="224"/>
        <end position="266"/>
    </location>
</feature>
<evidence type="ECO:0000256" key="4">
    <source>
        <dbReference type="ARBA" id="ARBA00023242"/>
    </source>
</evidence>
<protein>
    <recommendedName>
        <fullName evidence="6">BHLH domain-containing protein</fullName>
    </recommendedName>
</protein>
<feature type="domain" description="BHLH" evidence="6">
    <location>
        <begin position="1"/>
        <end position="39"/>
    </location>
</feature>
<dbReference type="GO" id="GO:0006351">
    <property type="term" value="P:DNA-templated transcription"/>
    <property type="evidence" value="ECO:0007669"/>
    <property type="project" value="InterPro"/>
</dbReference>
<dbReference type="CDD" id="cd11453">
    <property type="entry name" value="bHLH_AtBIM_like"/>
    <property type="match status" value="1"/>
</dbReference>
<dbReference type="AlphaFoldDB" id="A0A7N0T6C6"/>
<evidence type="ECO:0000259" key="6">
    <source>
        <dbReference type="PROSITE" id="PS50888"/>
    </source>
</evidence>
<comment type="subcellular location">
    <subcellularLocation>
        <location evidence="1">Nucleus</location>
    </subcellularLocation>
</comment>
<dbReference type="PROSITE" id="PS50888">
    <property type="entry name" value="BHLH"/>
    <property type="match status" value="1"/>
</dbReference>
<dbReference type="Gramene" id="Kaladp0024s0248.1.v1.1">
    <property type="protein sequence ID" value="Kaladp0024s0248.1.v1.1"/>
    <property type="gene ID" value="Kaladp0024s0248.v1.1"/>
</dbReference>
<keyword evidence="3" id="KW-0804">Transcription</keyword>
<dbReference type="SUPFAM" id="SSF47459">
    <property type="entry name" value="HLH, helix-loop-helix DNA-binding domain"/>
    <property type="match status" value="1"/>
</dbReference>
<sequence>RRSKINERFQRLRDLIPISEQKRDTASFLLEVIDYVQYLQGEVQKYEGPYQPWSAEPTKLMPWRNNHWRTQSIAPQPLGNGVEAGYAPKFNDASQTPLLGHPHEFNESDALSDPSGRAMDQHPDLASSAMAMQTLAHHSQNDRLLSHQLQRPLSDAQSADPSLAAGTFSQPDGLMIEAGTISISSAYSQGLLNTLTDALQRAGVDLSQANISVRIDLGKRANRGPAALEDYSNLPSTHPPPSSSGGEDLEQAQKRLKTQRSREVQN</sequence>
<accession>A0A7N0T6C6</accession>
<dbReference type="InterPro" id="IPR044295">
    <property type="entry name" value="BIM1/2/3"/>
</dbReference>
<dbReference type="GO" id="GO:0003700">
    <property type="term" value="F:DNA-binding transcription factor activity"/>
    <property type="evidence" value="ECO:0007669"/>
    <property type="project" value="InterPro"/>
</dbReference>
<dbReference type="Proteomes" id="UP000594263">
    <property type="component" value="Unplaced"/>
</dbReference>
<reference evidence="7" key="1">
    <citation type="submission" date="2021-01" db="UniProtKB">
        <authorList>
            <consortium name="EnsemblPlants"/>
        </authorList>
    </citation>
    <scope>IDENTIFICATION</scope>
</reference>
<evidence type="ECO:0000256" key="5">
    <source>
        <dbReference type="SAM" id="MobiDB-lite"/>
    </source>
</evidence>
<keyword evidence="4" id="KW-0539">Nucleus</keyword>
<keyword evidence="8" id="KW-1185">Reference proteome</keyword>
<organism evidence="7 8">
    <name type="scientific">Kalanchoe fedtschenkoi</name>
    <name type="common">Lavender scallops</name>
    <name type="synonym">South American air plant</name>
    <dbReference type="NCBI Taxonomy" id="63787"/>
    <lineage>
        <taxon>Eukaryota</taxon>
        <taxon>Viridiplantae</taxon>
        <taxon>Streptophyta</taxon>
        <taxon>Embryophyta</taxon>
        <taxon>Tracheophyta</taxon>
        <taxon>Spermatophyta</taxon>
        <taxon>Magnoliopsida</taxon>
        <taxon>eudicotyledons</taxon>
        <taxon>Gunneridae</taxon>
        <taxon>Pentapetalae</taxon>
        <taxon>Saxifragales</taxon>
        <taxon>Crassulaceae</taxon>
        <taxon>Kalanchoe</taxon>
    </lineage>
</organism>
<evidence type="ECO:0000256" key="3">
    <source>
        <dbReference type="ARBA" id="ARBA00023163"/>
    </source>
</evidence>